<reference evidence="2 3" key="1">
    <citation type="submission" date="2019-11" db="EMBL/GenBank/DDBJ databases">
        <authorList>
            <person name="Im W.T."/>
        </authorList>
    </citation>
    <scope>NUCLEOTIDE SEQUENCE [LARGE SCALE GENOMIC DNA]</scope>
    <source>
        <strain evidence="2 3">SB-02</strain>
    </source>
</reference>
<accession>A0A6I6GB61</accession>
<dbReference type="KEGG" id="fls:GLV81_13010"/>
<keyword evidence="3" id="KW-1185">Reference proteome</keyword>
<dbReference type="AlphaFoldDB" id="A0A6I6GB61"/>
<keyword evidence="1" id="KW-1133">Transmembrane helix</keyword>
<name>A0A6I6GB61_9BACT</name>
<protein>
    <submittedName>
        <fullName evidence="2">Uncharacterized protein</fullName>
    </submittedName>
</protein>
<evidence type="ECO:0000313" key="2">
    <source>
        <dbReference type="EMBL" id="QGW28893.1"/>
    </source>
</evidence>
<keyword evidence="1" id="KW-0812">Transmembrane</keyword>
<feature type="transmembrane region" description="Helical" evidence="1">
    <location>
        <begin position="48"/>
        <end position="69"/>
    </location>
</feature>
<evidence type="ECO:0000313" key="3">
    <source>
        <dbReference type="Proteomes" id="UP000426027"/>
    </source>
</evidence>
<proteinExistence type="predicted"/>
<dbReference type="EMBL" id="CP046566">
    <property type="protein sequence ID" value="QGW28893.1"/>
    <property type="molecule type" value="Genomic_DNA"/>
</dbReference>
<organism evidence="2 3">
    <name type="scientific">Phnomibacter ginsenosidimutans</name>
    <dbReference type="NCBI Taxonomy" id="2676868"/>
    <lineage>
        <taxon>Bacteria</taxon>
        <taxon>Pseudomonadati</taxon>
        <taxon>Bacteroidota</taxon>
        <taxon>Chitinophagia</taxon>
        <taxon>Chitinophagales</taxon>
        <taxon>Chitinophagaceae</taxon>
        <taxon>Phnomibacter</taxon>
    </lineage>
</organism>
<dbReference type="Proteomes" id="UP000426027">
    <property type="component" value="Chromosome"/>
</dbReference>
<gene>
    <name evidence="2" type="ORF">GLV81_13010</name>
</gene>
<sequence length="163" mass="19164">MEHRRALMKKKCGAENDPDKPFGLTIMYFAPMPKRKEIFPSPTRPMEFVAVLVIILPTLEGPAYLFMAYDPFRDKIFNQQVEADDSPESLLKFIYYLAEDPLFPTEIKEGFTLVLHKYEHLADRMQRILTPLNGTLLFNEVFHHHLTLPVLKHFEQFLKRRGK</sequence>
<evidence type="ECO:0000256" key="1">
    <source>
        <dbReference type="SAM" id="Phobius"/>
    </source>
</evidence>
<keyword evidence="1" id="KW-0472">Membrane</keyword>